<sequence>MNLKLFKKRLKSLYTNWSKRKQDLWGGADVLVISTSPSTLRSSNPISSKLFLWLLGYEFSDTIAIFTNKEIHFVCSNQLKASQLKTLEKSVEEAIRGIQLVIHVKGKSDNGDMIMDEILYVYRLQCRLKYLSYRVKIIKGVNEEDLENDKGIPLVLGHVVGEAPLSNLLCGSPKRDLFKIVDINTGLFKLVFSKEEQINKEILNEEERLSKVEEDQNKEILAEEEPIELVVWGFRRRSVQDDQGGLTIN</sequence>
<keyword evidence="1" id="KW-0158">Chromosome</keyword>
<keyword evidence="1" id="KW-0804">Transcription</keyword>
<evidence type="ECO:0000313" key="4">
    <source>
        <dbReference type="EMBL" id="PIA43894.1"/>
    </source>
</evidence>
<evidence type="ECO:0000313" key="5">
    <source>
        <dbReference type="Proteomes" id="UP000230069"/>
    </source>
</evidence>
<comment type="subunit">
    <text evidence="1">Component of the FACT complex.</text>
</comment>
<accession>A0A2G5DK61</accession>
<dbReference type="SMART" id="SM01285">
    <property type="entry name" value="FACT-Spt16_Nlob"/>
    <property type="match status" value="1"/>
</dbReference>
<dbReference type="EMBL" id="KZ305035">
    <property type="protein sequence ID" value="PIA43894.1"/>
    <property type="molecule type" value="Genomic_DNA"/>
</dbReference>
<evidence type="ECO:0000259" key="3">
    <source>
        <dbReference type="SMART" id="SM01285"/>
    </source>
</evidence>
<keyword evidence="5" id="KW-1185">Reference proteome</keyword>
<comment type="function">
    <text evidence="1">Component of the FACT complex, a general chromatin factor that acts to reorganize nucleosomes. The FACT complex is involved in multiple processes that require DNA as a template such as mRNA elongation, DNA replication and DNA repair. During transcription elongation the FACT complex acts as a histone chaperone that both destabilizes and restores nucleosomal structure. It facilitates the passage of RNA polymerase II and transcription by promoting the dissociation of one histone H2A-H2B dimer from the nucleosome, then subsequently promotes the reestablishment of the nucleosome following the passage of RNA polymerase II.</text>
</comment>
<proteinExistence type="inferred from homology"/>
<keyword evidence="1" id="KW-0227">DNA damage</keyword>
<dbReference type="GO" id="GO:0006368">
    <property type="term" value="P:transcription elongation by RNA polymerase II"/>
    <property type="evidence" value="ECO:0007669"/>
    <property type="project" value="TreeGrafter"/>
</dbReference>
<feature type="domain" description="FACT complex subunit SPT16 N-terminal lobe" evidence="3">
    <location>
        <begin position="1"/>
        <end position="154"/>
    </location>
</feature>
<dbReference type="Gene3D" id="3.40.350.10">
    <property type="entry name" value="Creatinase/prolidase N-terminal domain"/>
    <property type="match status" value="1"/>
</dbReference>
<organism evidence="4 5">
    <name type="scientific">Aquilegia coerulea</name>
    <name type="common">Rocky mountain columbine</name>
    <dbReference type="NCBI Taxonomy" id="218851"/>
    <lineage>
        <taxon>Eukaryota</taxon>
        <taxon>Viridiplantae</taxon>
        <taxon>Streptophyta</taxon>
        <taxon>Embryophyta</taxon>
        <taxon>Tracheophyta</taxon>
        <taxon>Spermatophyta</taxon>
        <taxon>Magnoliopsida</taxon>
        <taxon>Ranunculales</taxon>
        <taxon>Ranunculaceae</taxon>
        <taxon>Thalictroideae</taxon>
        <taxon>Aquilegia</taxon>
    </lineage>
</organism>
<feature type="coiled-coil region" evidence="2">
    <location>
        <begin position="195"/>
        <end position="223"/>
    </location>
</feature>
<dbReference type="GO" id="GO:0035101">
    <property type="term" value="C:FACT complex"/>
    <property type="evidence" value="ECO:0007669"/>
    <property type="project" value="UniProtKB-UniRule"/>
</dbReference>
<dbReference type="PANTHER" id="PTHR13980:SF21">
    <property type="entry name" value="FACT COMPLEX SUBUNIT"/>
    <property type="match status" value="1"/>
</dbReference>
<keyword evidence="1" id="KW-0234">DNA repair</keyword>
<dbReference type="Pfam" id="PF14826">
    <property type="entry name" value="FACT-Spt16_Nlob"/>
    <property type="match status" value="1"/>
</dbReference>
<keyword evidence="1" id="KW-0539">Nucleus</keyword>
<comment type="subcellular location">
    <subcellularLocation>
        <location evidence="1">Nucleus</location>
    </subcellularLocation>
    <subcellularLocation>
        <location evidence="1">Chromosome</location>
    </subcellularLocation>
</comment>
<comment type="similarity">
    <text evidence="1">Belongs to the peptidase M24 family. SPT16 subfamily.</text>
</comment>
<protein>
    <recommendedName>
        <fullName evidence="1">FACT complex subunit</fullName>
    </recommendedName>
</protein>
<dbReference type="AlphaFoldDB" id="A0A2G5DK61"/>
<dbReference type="InterPro" id="IPR029149">
    <property type="entry name" value="Creatin/AminoP/Spt16_N"/>
</dbReference>
<dbReference type="InterPro" id="IPR040258">
    <property type="entry name" value="Spt16"/>
</dbReference>
<dbReference type="GO" id="GO:0031491">
    <property type="term" value="F:nucleosome binding"/>
    <property type="evidence" value="ECO:0007669"/>
    <property type="project" value="TreeGrafter"/>
</dbReference>
<dbReference type="STRING" id="218851.A0A2G5DK61"/>
<evidence type="ECO:0000256" key="2">
    <source>
        <dbReference type="SAM" id="Coils"/>
    </source>
</evidence>
<reference evidence="4 5" key="1">
    <citation type="submission" date="2017-09" db="EMBL/GenBank/DDBJ databases">
        <title>WGS assembly of Aquilegia coerulea Goldsmith.</title>
        <authorList>
            <person name="Hodges S."/>
            <person name="Kramer E."/>
            <person name="Nordborg M."/>
            <person name="Tomkins J."/>
            <person name="Borevitz J."/>
            <person name="Derieg N."/>
            <person name="Yan J."/>
            <person name="Mihaltcheva S."/>
            <person name="Hayes R.D."/>
            <person name="Rokhsar D."/>
        </authorList>
    </citation>
    <scope>NUCLEOTIDE SEQUENCE [LARGE SCALE GENOMIC DNA]</scope>
    <source>
        <strain evidence="5">cv. Goldsmith</strain>
    </source>
</reference>
<keyword evidence="2" id="KW-0175">Coiled coil</keyword>
<dbReference type="InParanoid" id="A0A2G5DK61"/>
<dbReference type="InterPro" id="IPR029148">
    <property type="entry name" value="FACT-SPT16_Nlobe"/>
</dbReference>
<keyword evidence="1" id="KW-0805">Transcription regulation</keyword>
<dbReference type="PANTHER" id="PTHR13980">
    <property type="entry name" value="CDC68 RELATED"/>
    <property type="match status" value="1"/>
</dbReference>
<dbReference type="GO" id="GO:0006281">
    <property type="term" value="P:DNA repair"/>
    <property type="evidence" value="ECO:0007669"/>
    <property type="project" value="UniProtKB-UniRule"/>
</dbReference>
<dbReference type="OrthoDB" id="10251642at2759"/>
<name>A0A2G5DK61_AQUCA</name>
<evidence type="ECO:0000256" key="1">
    <source>
        <dbReference type="RuleBase" id="RU367052"/>
    </source>
</evidence>
<gene>
    <name evidence="4" type="ORF">AQUCO_01800142v1</name>
</gene>
<dbReference type="Proteomes" id="UP000230069">
    <property type="component" value="Unassembled WGS sequence"/>
</dbReference>
<dbReference type="GO" id="GO:0006260">
    <property type="term" value="P:DNA replication"/>
    <property type="evidence" value="ECO:0007669"/>
    <property type="project" value="UniProtKB-KW"/>
</dbReference>
<keyword evidence="1" id="KW-0235">DNA replication</keyword>